<name>A0A8J7VSA1_9GAMM</name>
<keyword evidence="5" id="KW-1185">Reference proteome</keyword>
<keyword evidence="1" id="KW-0732">Signal</keyword>
<dbReference type="InterPro" id="IPR036034">
    <property type="entry name" value="PDZ_sf"/>
</dbReference>
<evidence type="ECO:0000313" key="4">
    <source>
        <dbReference type="EMBL" id="MBS7458947.1"/>
    </source>
</evidence>
<dbReference type="AlphaFoldDB" id="A0A8J7VSA1"/>
<gene>
    <name evidence="4" type="ORF">KB893_017580</name>
    <name evidence="3" type="ORF">KB893_06660</name>
</gene>
<feature type="chain" id="PRO_5042774152" evidence="1">
    <location>
        <begin position="20"/>
        <end position="293"/>
    </location>
</feature>
<dbReference type="Gene3D" id="2.30.42.10">
    <property type="match status" value="1"/>
</dbReference>
<feature type="domain" description="PDZ" evidence="2">
    <location>
        <begin position="48"/>
        <end position="132"/>
    </location>
</feature>
<accession>A0A8J7VSA1</accession>
<feature type="signal peptide" evidence="1">
    <location>
        <begin position="1"/>
        <end position="19"/>
    </location>
</feature>
<comment type="caution">
    <text evidence="3">The sequence shown here is derived from an EMBL/GenBank/DDBJ whole genome shotgun (WGS) entry which is preliminary data.</text>
</comment>
<dbReference type="InterPro" id="IPR001478">
    <property type="entry name" value="PDZ"/>
</dbReference>
<dbReference type="Proteomes" id="UP000675747">
    <property type="component" value="Unassembled WGS sequence"/>
</dbReference>
<evidence type="ECO:0000256" key="1">
    <source>
        <dbReference type="SAM" id="SignalP"/>
    </source>
</evidence>
<evidence type="ECO:0000313" key="5">
    <source>
        <dbReference type="Proteomes" id="UP000675747"/>
    </source>
</evidence>
<reference evidence="3" key="2">
    <citation type="submission" date="2021-04" db="EMBL/GenBank/DDBJ databases">
        <authorList>
            <person name="Karlyshev A.V."/>
        </authorList>
    </citation>
    <scope>NUCLEOTIDE SEQUENCE</scope>
    <source>
        <strain evidence="3">LMG 29479</strain>
    </source>
</reference>
<organism evidence="3">
    <name type="scientific">Coralloluteibacterium stylophorae</name>
    <dbReference type="NCBI Taxonomy" id="1776034"/>
    <lineage>
        <taxon>Bacteria</taxon>
        <taxon>Pseudomonadati</taxon>
        <taxon>Pseudomonadota</taxon>
        <taxon>Gammaproteobacteria</taxon>
        <taxon>Lysobacterales</taxon>
        <taxon>Lysobacteraceae</taxon>
        <taxon>Coralloluteibacterium</taxon>
    </lineage>
</organism>
<dbReference type="SMART" id="SM00228">
    <property type="entry name" value="PDZ"/>
    <property type="match status" value="1"/>
</dbReference>
<evidence type="ECO:0000259" key="2">
    <source>
        <dbReference type="PROSITE" id="PS50106"/>
    </source>
</evidence>
<dbReference type="EMBL" id="JAGQFT020000017">
    <property type="protein sequence ID" value="MBS7458947.1"/>
    <property type="molecule type" value="Genomic_DNA"/>
</dbReference>
<dbReference type="RefSeq" id="WP_211926139.1">
    <property type="nucleotide sequence ID" value="NZ_JAGQFT020000017.1"/>
</dbReference>
<sequence length="293" mass="31080">MTRVPLLLCALLATGAATAAPPPVAEAVDAMLLSLADRGALPDTAGAAVVIERPAQTRYELGAVVDLQPSSDPGLRVLAVTPGAAADRLGLRSGDRLLGVNGSDLGGADEDALASAVAAGEGELTLRIARGGRTLELAGRSDVHELPAYRLTLTPALEQKHEAEASRTAAGDADSRCARVSVFDVGPRSQQLYRAVLIAVDGRLPGPSNATSFRIEPGRHTLTVAEAIDADRFSSLARSLRGRRSRYKELQLDARAGVTYRLAARLVTENRERILANTYWEPVLWSSTDERCR</sequence>
<protein>
    <submittedName>
        <fullName evidence="3">PDZ domain-containing protein</fullName>
    </submittedName>
</protein>
<dbReference type="PROSITE" id="PS50106">
    <property type="entry name" value="PDZ"/>
    <property type="match status" value="1"/>
</dbReference>
<evidence type="ECO:0000313" key="3">
    <source>
        <dbReference type="EMBL" id="MBR0562197.1"/>
    </source>
</evidence>
<dbReference type="EMBL" id="JAGQFT010000038">
    <property type="protein sequence ID" value="MBR0562197.1"/>
    <property type="molecule type" value="Genomic_DNA"/>
</dbReference>
<reference evidence="4 5" key="1">
    <citation type="journal article" date="2021" name="Microbiol. Resour. Announc.">
        <title>Draft Genome Sequence of Coralloluteibacterium stylophorae LMG 29479T.</title>
        <authorList>
            <person name="Karlyshev A.V."/>
            <person name="Kudryashova E.B."/>
            <person name="Ariskina E.V."/>
            <person name="Conroy A.P."/>
            <person name="Abidueva E.Y."/>
        </authorList>
    </citation>
    <scope>NUCLEOTIDE SEQUENCE [LARGE SCALE GENOMIC DNA]</scope>
    <source>
        <strain evidence="4 5">LMG 29479</strain>
    </source>
</reference>
<dbReference type="Pfam" id="PF00595">
    <property type="entry name" value="PDZ"/>
    <property type="match status" value="1"/>
</dbReference>
<proteinExistence type="predicted"/>
<dbReference type="SUPFAM" id="SSF50156">
    <property type="entry name" value="PDZ domain-like"/>
    <property type="match status" value="1"/>
</dbReference>